<feature type="transmembrane region" description="Helical" evidence="1">
    <location>
        <begin position="35"/>
        <end position="56"/>
    </location>
</feature>
<feature type="transmembrane region" description="Helical" evidence="1">
    <location>
        <begin position="12"/>
        <end position="29"/>
    </location>
</feature>
<name>A0A9P1IU17_9PELO</name>
<protein>
    <submittedName>
        <fullName evidence="2">Uncharacterized protein</fullName>
    </submittedName>
</protein>
<dbReference type="EMBL" id="CANHGI010000005">
    <property type="protein sequence ID" value="CAI5450751.1"/>
    <property type="molecule type" value="Genomic_DNA"/>
</dbReference>
<evidence type="ECO:0000256" key="1">
    <source>
        <dbReference type="SAM" id="Phobius"/>
    </source>
</evidence>
<keyword evidence="1" id="KW-0472">Membrane</keyword>
<dbReference type="Proteomes" id="UP001152747">
    <property type="component" value="Unassembled WGS sequence"/>
</dbReference>
<proteinExistence type="predicted"/>
<sequence>MSIKSFSYPGYIAVVFFSLIGSAMVFPIFSEFFEVTIVMLIFAFLGSILIMFYVMLNLKTLMCSKKYKIKQNECIFAVNQIFIGILQFIKELSATEADNN</sequence>
<comment type="caution">
    <text evidence="2">The sequence shown here is derived from an EMBL/GenBank/DDBJ whole genome shotgun (WGS) entry which is preliminary data.</text>
</comment>
<dbReference type="AlphaFoldDB" id="A0A9P1IU17"/>
<accession>A0A9P1IU17</accession>
<evidence type="ECO:0000313" key="3">
    <source>
        <dbReference type="Proteomes" id="UP001152747"/>
    </source>
</evidence>
<evidence type="ECO:0000313" key="2">
    <source>
        <dbReference type="EMBL" id="CAI5450751.1"/>
    </source>
</evidence>
<keyword evidence="1" id="KW-1133">Transmembrane helix</keyword>
<keyword evidence="3" id="KW-1185">Reference proteome</keyword>
<reference evidence="2" key="1">
    <citation type="submission" date="2022-11" db="EMBL/GenBank/DDBJ databases">
        <authorList>
            <person name="Kikuchi T."/>
        </authorList>
    </citation>
    <scope>NUCLEOTIDE SEQUENCE</scope>
    <source>
        <strain evidence="2">PS1010</strain>
    </source>
</reference>
<gene>
    <name evidence="2" type="ORF">CAMP_LOCUS13388</name>
</gene>
<organism evidence="2 3">
    <name type="scientific">Caenorhabditis angaria</name>
    <dbReference type="NCBI Taxonomy" id="860376"/>
    <lineage>
        <taxon>Eukaryota</taxon>
        <taxon>Metazoa</taxon>
        <taxon>Ecdysozoa</taxon>
        <taxon>Nematoda</taxon>
        <taxon>Chromadorea</taxon>
        <taxon>Rhabditida</taxon>
        <taxon>Rhabditina</taxon>
        <taxon>Rhabditomorpha</taxon>
        <taxon>Rhabditoidea</taxon>
        <taxon>Rhabditidae</taxon>
        <taxon>Peloderinae</taxon>
        <taxon>Caenorhabditis</taxon>
    </lineage>
</organism>
<keyword evidence="1" id="KW-0812">Transmembrane</keyword>